<dbReference type="GO" id="GO:0001181">
    <property type="term" value="F:RNA polymerase I general transcription initiation factor activity"/>
    <property type="evidence" value="ECO:0007669"/>
    <property type="project" value="TreeGrafter"/>
</dbReference>
<feature type="region of interest" description="Disordered" evidence="1">
    <location>
        <begin position="616"/>
        <end position="643"/>
    </location>
</feature>
<dbReference type="GO" id="GO:0006361">
    <property type="term" value="P:transcription initiation at RNA polymerase I promoter"/>
    <property type="evidence" value="ECO:0007669"/>
    <property type="project" value="TreeGrafter"/>
</dbReference>
<evidence type="ECO:0008006" key="4">
    <source>
        <dbReference type="Google" id="ProtNLM"/>
    </source>
</evidence>
<dbReference type="Proteomes" id="UP001283341">
    <property type="component" value="Unassembled WGS sequence"/>
</dbReference>
<organism evidence="2 3">
    <name type="scientific">Apodospora peruviana</name>
    <dbReference type="NCBI Taxonomy" id="516989"/>
    <lineage>
        <taxon>Eukaryota</taxon>
        <taxon>Fungi</taxon>
        <taxon>Dikarya</taxon>
        <taxon>Ascomycota</taxon>
        <taxon>Pezizomycotina</taxon>
        <taxon>Sordariomycetes</taxon>
        <taxon>Sordariomycetidae</taxon>
        <taxon>Sordariales</taxon>
        <taxon>Lasiosphaeriaceae</taxon>
        <taxon>Apodospora</taxon>
    </lineage>
</organism>
<feature type="region of interest" description="Disordered" evidence="1">
    <location>
        <begin position="703"/>
        <end position="739"/>
    </location>
</feature>
<dbReference type="SUPFAM" id="SSF46689">
    <property type="entry name" value="Homeodomain-like"/>
    <property type="match status" value="1"/>
</dbReference>
<dbReference type="GO" id="GO:0042790">
    <property type="term" value="P:nucleolar large rRNA transcription by RNA polymerase I"/>
    <property type="evidence" value="ECO:0007669"/>
    <property type="project" value="InterPro"/>
</dbReference>
<feature type="compositionally biased region" description="Basic and acidic residues" evidence="1">
    <location>
        <begin position="627"/>
        <end position="636"/>
    </location>
</feature>
<feature type="compositionally biased region" description="Basic and acidic residues" evidence="1">
    <location>
        <begin position="1"/>
        <end position="18"/>
    </location>
</feature>
<feature type="region of interest" description="Disordered" evidence="1">
    <location>
        <begin position="161"/>
        <end position="181"/>
    </location>
</feature>
<protein>
    <recommendedName>
        <fullName evidence="4">Myb-like domain-containing protein</fullName>
    </recommendedName>
</protein>
<dbReference type="InterPro" id="IPR009057">
    <property type="entry name" value="Homeodomain-like_sf"/>
</dbReference>
<sequence>MDYRHLDGRPGGHGEQETHCSITPNTEQEDPELPRIMRGEPEANFSDSVPIPIPLPLDRVSPDTHFYEQESRSQHNSRGEMTEQEQEHAKLMSILKSKPEENLSNDPSSPDYLPRPPRDDVESIGSNYSPSIKSDDDNDDDDEANDALHLTVPHRLDAASLVSSQWSPRKRPRGLSLPDGARPFKRARGAFSREYVNLLNRDIQDAAMRFVPHDGPALPPSQVGLTCWTVAEKELFFEALARLDPRDAAGIAARIESKSEFEVAQYLRLLQDSAAAKKLKKDRGRPKDQVLPADFPAAVELSQACCNALEEAADSVSVRQETYEESLERKRWGDDSWLVTLANYAEIEQTEPPKMKSAGLFRLKNWLVLSDLVFMNANFPENNWTSISAEEPAIRATALEDFYSLVVSITKRLVAATIYASESRIRSQSASKRVWRQDVQAAALSIGLPINSCRFWAGAARRLRLDIYDDDLSTVDEDGQLEPMSYDAVEAELLGFGGGNEPAPPTTSPPLPEDDEDNDEKEKQQVEEYEDKGEQEDELETDQEQPEPRNNNDLYEKAQVKREFDEFIESARFVVPRRDWKPILRRIQLAHRQEAYASELDGRASRLEERAMWKMVRKPPPPTPSTREGKKVKLEDLSSPPPLKRVKETVEDFYAYYNDPDGGDGGWKAVGATGDGAGGFYDDGGGNVAPSNWEMDWLAMKEEEARQEMEDDIGSGEGRESSGEGSSGEGEMIGDDVSR</sequence>
<feature type="compositionally biased region" description="Acidic residues" evidence="1">
    <location>
        <begin position="527"/>
        <end position="545"/>
    </location>
</feature>
<dbReference type="AlphaFoldDB" id="A0AAE0I4Z8"/>
<feature type="compositionally biased region" description="Basic and acidic residues" evidence="1">
    <location>
        <begin position="32"/>
        <end position="41"/>
    </location>
</feature>
<reference evidence="2" key="2">
    <citation type="submission" date="2023-06" db="EMBL/GenBank/DDBJ databases">
        <authorList>
            <consortium name="Lawrence Berkeley National Laboratory"/>
            <person name="Haridas S."/>
            <person name="Hensen N."/>
            <person name="Bonometti L."/>
            <person name="Westerberg I."/>
            <person name="Brannstrom I.O."/>
            <person name="Guillou S."/>
            <person name="Cros-Aarteil S."/>
            <person name="Calhoun S."/>
            <person name="Kuo A."/>
            <person name="Mondo S."/>
            <person name="Pangilinan J."/>
            <person name="Riley R."/>
            <person name="Labutti K."/>
            <person name="Andreopoulos B."/>
            <person name="Lipzen A."/>
            <person name="Chen C."/>
            <person name="Yanf M."/>
            <person name="Daum C."/>
            <person name="Ng V."/>
            <person name="Clum A."/>
            <person name="Steindorff A."/>
            <person name="Ohm R."/>
            <person name="Martin F."/>
            <person name="Silar P."/>
            <person name="Natvig D."/>
            <person name="Lalanne C."/>
            <person name="Gautier V."/>
            <person name="Ament-Velasquez S.L."/>
            <person name="Kruys A."/>
            <person name="Hutchinson M.I."/>
            <person name="Powell A.J."/>
            <person name="Barry K."/>
            <person name="Miller A.N."/>
            <person name="Grigoriev I.V."/>
            <person name="Debuchy R."/>
            <person name="Gladieux P."/>
            <person name="Thoren M.H."/>
            <person name="Johannesson H."/>
        </authorList>
    </citation>
    <scope>NUCLEOTIDE SEQUENCE</scope>
    <source>
        <strain evidence="2">CBS 118394</strain>
    </source>
</reference>
<dbReference type="GO" id="GO:0000500">
    <property type="term" value="C:RNA polymerase I upstream activating factor complex"/>
    <property type="evidence" value="ECO:0007669"/>
    <property type="project" value="InterPro"/>
</dbReference>
<evidence type="ECO:0000256" key="1">
    <source>
        <dbReference type="SAM" id="MobiDB-lite"/>
    </source>
</evidence>
<evidence type="ECO:0000313" key="2">
    <source>
        <dbReference type="EMBL" id="KAK3318389.1"/>
    </source>
</evidence>
<feature type="compositionally biased region" description="Basic and acidic residues" evidence="1">
    <location>
        <begin position="60"/>
        <end position="90"/>
    </location>
</feature>
<comment type="caution">
    <text evidence="2">The sequence shown here is derived from an EMBL/GenBank/DDBJ whole genome shotgun (WGS) entry which is preliminary data.</text>
</comment>
<dbReference type="EMBL" id="JAUEDM010000004">
    <property type="protein sequence ID" value="KAK3318389.1"/>
    <property type="molecule type" value="Genomic_DNA"/>
</dbReference>
<name>A0AAE0I4Z8_9PEZI</name>
<dbReference type="PANTHER" id="PTHR28079:SF1">
    <property type="entry name" value="RNA POLYMERASE I-SPECIFIC TRANSCRIPTION INITIATION FACTOR RRN5"/>
    <property type="match status" value="1"/>
</dbReference>
<proteinExistence type="predicted"/>
<feature type="compositionally biased region" description="Acidic residues" evidence="1">
    <location>
        <begin position="136"/>
        <end position="145"/>
    </location>
</feature>
<dbReference type="PANTHER" id="PTHR28079">
    <property type="entry name" value="RNA POLYMERASE I-SPECIFIC TRANSCRIPTION INITIATION FACTOR RRN5"/>
    <property type="match status" value="1"/>
</dbReference>
<feature type="compositionally biased region" description="Pro residues" evidence="1">
    <location>
        <begin position="502"/>
        <end position="511"/>
    </location>
</feature>
<keyword evidence="3" id="KW-1185">Reference proteome</keyword>
<feature type="region of interest" description="Disordered" evidence="1">
    <location>
        <begin position="1"/>
        <end position="145"/>
    </location>
</feature>
<accession>A0AAE0I4Z8</accession>
<dbReference type="GO" id="GO:0000182">
    <property type="term" value="F:rDNA binding"/>
    <property type="evidence" value="ECO:0007669"/>
    <property type="project" value="TreeGrafter"/>
</dbReference>
<gene>
    <name evidence="2" type="ORF">B0H66DRAFT_557081</name>
</gene>
<reference evidence="2" key="1">
    <citation type="journal article" date="2023" name="Mol. Phylogenet. Evol.">
        <title>Genome-scale phylogeny and comparative genomics of the fungal order Sordariales.</title>
        <authorList>
            <person name="Hensen N."/>
            <person name="Bonometti L."/>
            <person name="Westerberg I."/>
            <person name="Brannstrom I.O."/>
            <person name="Guillou S."/>
            <person name="Cros-Aarteil S."/>
            <person name="Calhoun S."/>
            <person name="Haridas S."/>
            <person name="Kuo A."/>
            <person name="Mondo S."/>
            <person name="Pangilinan J."/>
            <person name="Riley R."/>
            <person name="LaButti K."/>
            <person name="Andreopoulos B."/>
            <person name="Lipzen A."/>
            <person name="Chen C."/>
            <person name="Yan M."/>
            <person name="Daum C."/>
            <person name="Ng V."/>
            <person name="Clum A."/>
            <person name="Steindorff A."/>
            <person name="Ohm R.A."/>
            <person name="Martin F."/>
            <person name="Silar P."/>
            <person name="Natvig D.O."/>
            <person name="Lalanne C."/>
            <person name="Gautier V."/>
            <person name="Ament-Velasquez S.L."/>
            <person name="Kruys A."/>
            <person name="Hutchinson M.I."/>
            <person name="Powell A.J."/>
            <person name="Barry K."/>
            <person name="Miller A.N."/>
            <person name="Grigoriev I.V."/>
            <person name="Debuchy R."/>
            <person name="Gladieux P."/>
            <person name="Hiltunen Thoren M."/>
            <person name="Johannesson H."/>
        </authorList>
    </citation>
    <scope>NUCLEOTIDE SEQUENCE</scope>
    <source>
        <strain evidence="2">CBS 118394</strain>
    </source>
</reference>
<feature type="region of interest" description="Disordered" evidence="1">
    <location>
        <begin position="494"/>
        <end position="557"/>
    </location>
</feature>
<dbReference type="InterPro" id="IPR039601">
    <property type="entry name" value="Rrn5"/>
</dbReference>
<evidence type="ECO:0000313" key="3">
    <source>
        <dbReference type="Proteomes" id="UP001283341"/>
    </source>
</evidence>